<accession>D1QTH9</accession>
<evidence type="ECO:0000313" key="2">
    <source>
        <dbReference type="Proteomes" id="UP000004079"/>
    </source>
</evidence>
<protein>
    <submittedName>
        <fullName evidence="1">Uncharacterized protein</fullName>
    </submittedName>
</protein>
<proteinExistence type="predicted"/>
<comment type="caution">
    <text evidence="1">The sequence shown here is derived from an EMBL/GenBank/DDBJ whole genome shotgun (WGS) entry which is preliminary data.</text>
</comment>
<evidence type="ECO:0000313" key="1">
    <source>
        <dbReference type="EMBL" id="EFB31459.1"/>
    </source>
</evidence>
<gene>
    <name evidence="1" type="ORF">HMPREF0971_02308</name>
</gene>
<dbReference type="EMBL" id="ACUZ02000037">
    <property type="protein sequence ID" value="EFB31459.1"/>
    <property type="molecule type" value="Genomic_DNA"/>
</dbReference>
<dbReference type="HOGENOM" id="CLU_3083268_0_0_10"/>
<dbReference type="AlphaFoldDB" id="D1QTH9"/>
<sequence>MSYRSKFNDMQNGVAFQQHATYEEERIALQFRQSFFEHQRLPFMNVQSRRIH</sequence>
<organism evidence="1 2">
    <name type="scientific">Segatella oris F0302</name>
    <dbReference type="NCBI Taxonomy" id="649760"/>
    <lineage>
        <taxon>Bacteria</taxon>
        <taxon>Pseudomonadati</taxon>
        <taxon>Bacteroidota</taxon>
        <taxon>Bacteroidia</taxon>
        <taxon>Bacteroidales</taxon>
        <taxon>Prevotellaceae</taxon>
        <taxon>Segatella</taxon>
    </lineage>
</organism>
<name>D1QTH9_9BACT</name>
<reference evidence="1 2" key="1">
    <citation type="submission" date="2009-11" db="EMBL/GenBank/DDBJ databases">
        <authorList>
            <person name="Weinstock G."/>
            <person name="Sodergren E."/>
            <person name="Clifton S."/>
            <person name="Fulton L."/>
            <person name="Fulton B."/>
            <person name="Courtney L."/>
            <person name="Fronick C."/>
            <person name="Harrison M."/>
            <person name="Strong C."/>
            <person name="Farmer C."/>
            <person name="Delahaunty K."/>
            <person name="Markovic C."/>
            <person name="Hall O."/>
            <person name="Minx P."/>
            <person name="Tomlinson C."/>
            <person name="Mitreva M."/>
            <person name="Nelson J."/>
            <person name="Hou S."/>
            <person name="Wollam A."/>
            <person name="Pepin K.H."/>
            <person name="Johnson M."/>
            <person name="Bhonagiri V."/>
            <person name="Nash W.E."/>
            <person name="Warren W."/>
            <person name="Chinwalla A."/>
            <person name="Mardis E.R."/>
            <person name="Wilson R.K."/>
        </authorList>
    </citation>
    <scope>NUCLEOTIDE SEQUENCE [LARGE SCALE GENOMIC DNA]</scope>
    <source>
        <strain evidence="1 2">F0302</strain>
    </source>
</reference>
<dbReference type="Proteomes" id="UP000004079">
    <property type="component" value="Unassembled WGS sequence"/>
</dbReference>